<organism evidence="2 3">
    <name type="scientific">Paenibacillus tundrae</name>
    <dbReference type="NCBI Taxonomy" id="528187"/>
    <lineage>
        <taxon>Bacteria</taxon>
        <taxon>Bacillati</taxon>
        <taxon>Bacillota</taxon>
        <taxon>Bacilli</taxon>
        <taxon>Bacillales</taxon>
        <taxon>Paenibacillaceae</taxon>
        <taxon>Paenibacillus</taxon>
    </lineage>
</organism>
<evidence type="ECO:0000313" key="3">
    <source>
        <dbReference type="Proteomes" id="UP001233836"/>
    </source>
</evidence>
<comment type="caution">
    <text evidence="2">The sequence shown here is derived from an EMBL/GenBank/DDBJ whole genome shotgun (WGS) entry which is preliminary data.</text>
</comment>
<evidence type="ECO:0000256" key="1">
    <source>
        <dbReference type="SAM" id="Phobius"/>
    </source>
</evidence>
<dbReference type="EMBL" id="JAUSTI010000001">
    <property type="protein sequence ID" value="MDQ0168789.1"/>
    <property type="molecule type" value="Genomic_DNA"/>
</dbReference>
<keyword evidence="3" id="KW-1185">Reference proteome</keyword>
<sequence>MEQAIFNSAIKEGLFAVLFVVAGFLLWRQMARIQDDGRAREERMLAAAKEREDQMYSDALRREERLMRLAEDLTARFEKLASQYDGLALDVTEIKSVMKGER</sequence>
<reference evidence="2 3" key="1">
    <citation type="submission" date="2023-07" db="EMBL/GenBank/DDBJ databases">
        <title>Sorghum-associated microbial communities from plants grown in Nebraska, USA.</title>
        <authorList>
            <person name="Schachtman D."/>
        </authorList>
    </citation>
    <scope>NUCLEOTIDE SEQUENCE [LARGE SCALE GENOMIC DNA]</scope>
    <source>
        <strain evidence="2 3">DS1314</strain>
    </source>
</reference>
<dbReference type="Proteomes" id="UP001233836">
    <property type="component" value="Unassembled WGS sequence"/>
</dbReference>
<name>A0ABT9W6A8_9BACL</name>
<protein>
    <submittedName>
        <fullName evidence="2">Uncharacterized protein</fullName>
    </submittedName>
</protein>
<gene>
    <name evidence="2" type="ORF">J2T19_000226</name>
</gene>
<keyword evidence="1" id="KW-1133">Transmembrane helix</keyword>
<proteinExistence type="predicted"/>
<evidence type="ECO:0000313" key="2">
    <source>
        <dbReference type="EMBL" id="MDQ0168789.1"/>
    </source>
</evidence>
<feature type="transmembrane region" description="Helical" evidence="1">
    <location>
        <begin position="6"/>
        <end position="27"/>
    </location>
</feature>
<keyword evidence="1" id="KW-0812">Transmembrane</keyword>
<keyword evidence="1" id="KW-0472">Membrane</keyword>
<dbReference type="RefSeq" id="WP_307212124.1">
    <property type="nucleotide sequence ID" value="NZ_JAUSTI010000001.1"/>
</dbReference>
<accession>A0ABT9W6A8</accession>